<dbReference type="SMART" id="SM00974">
    <property type="entry name" value="T5orf172"/>
    <property type="match status" value="1"/>
</dbReference>
<organism evidence="2 3">
    <name type="scientific">Mucilaginibacter pankratovii</name>
    <dbReference type="NCBI Taxonomy" id="2772110"/>
    <lineage>
        <taxon>Bacteria</taxon>
        <taxon>Pseudomonadati</taxon>
        <taxon>Bacteroidota</taxon>
        <taxon>Sphingobacteriia</taxon>
        <taxon>Sphingobacteriales</taxon>
        <taxon>Sphingobacteriaceae</taxon>
        <taxon>Mucilaginibacter</taxon>
    </lineage>
</organism>
<reference evidence="2 3" key="1">
    <citation type="submission" date="2020-09" db="EMBL/GenBank/DDBJ databases">
        <title>Novel species of Mucilaginibacter isolated from a glacier on the Tibetan Plateau.</title>
        <authorList>
            <person name="Liu Q."/>
            <person name="Xin Y.-H."/>
        </authorList>
    </citation>
    <scope>NUCLEOTIDE SEQUENCE [LARGE SCALE GENOMIC DNA]</scope>
    <source>
        <strain evidence="2 3">ZT4R22</strain>
    </source>
</reference>
<evidence type="ECO:0000313" key="2">
    <source>
        <dbReference type="EMBL" id="MBD1365147.1"/>
    </source>
</evidence>
<gene>
    <name evidence="2" type="ORF">IDJ77_15125</name>
</gene>
<sequence>MSDKFFTCCFRLEEADIRELDKADNGPINNVMAGLAKHCYGVNLADDQLGLLAKIYYINGVRELKGDIIELDPRDPDYFELLMRFCMMLADDYKELDAIDAFNTFQTKLRGFLEKLGFQTVTCQELEQFKGQNAVMFSAAKRGLFKLTVIDKKDFYMDFFGNNHTCEIDKTKQYVYLMVNIDTALIKIGKSNNPRYRERTLHSQEPVVHLIAVWCCDSKIEKELHTKFAAKRVRGEWFRLQISDLTEIEMHMKAI</sequence>
<comment type="caution">
    <text evidence="2">The sequence shown here is derived from an EMBL/GenBank/DDBJ whole genome shotgun (WGS) entry which is preliminary data.</text>
</comment>
<dbReference type="InterPro" id="IPR018306">
    <property type="entry name" value="Phage_T5_Orf172_DNA-bd"/>
</dbReference>
<evidence type="ECO:0000259" key="1">
    <source>
        <dbReference type="SMART" id="SM00974"/>
    </source>
</evidence>
<evidence type="ECO:0000313" key="3">
    <source>
        <dbReference type="Proteomes" id="UP000606600"/>
    </source>
</evidence>
<dbReference type="EMBL" id="JACWMY010000007">
    <property type="protein sequence ID" value="MBD1365147.1"/>
    <property type="molecule type" value="Genomic_DNA"/>
</dbReference>
<feature type="domain" description="Bacteriophage T5 Orf172 DNA-binding" evidence="1">
    <location>
        <begin position="180"/>
        <end position="252"/>
    </location>
</feature>
<protein>
    <submittedName>
        <fullName evidence="2">GIY-YIG nuclease family protein</fullName>
    </submittedName>
</protein>
<dbReference type="RefSeq" id="WP_191189805.1">
    <property type="nucleotide sequence ID" value="NZ_JACWMY010000007.1"/>
</dbReference>
<proteinExistence type="predicted"/>
<dbReference type="Pfam" id="PF13455">
    <property type="entry name" value="MUG113"/>
    <property type="match status" value="1"/>
</dbReference>
<dbReference type="Proteomes" id="UP000606600">
    <property type="component" value="Unassembled WGS sequence"/>
</dbReference>
<name>A0ABR7WV80_9SPHI</name>
<accession>A0ABR7WV80</accession>
<keyword evidence="3" id="KW-1185">Reference proteome</keyword>